<accession>A0A246B906</accession>
<keyword evidence="1" id="KW-0472">Membrane</keyword>
<evidence type="ECO:0000313" key="2">
    <source>
        <dbReference type="EMBL" id="OWK97950.1"/>
    </source>
</evidence>
<dbReference type="EMBL" id="JASZ02000017">
    <property type="protein sequence ID" value="OWK97950.1"/>
    <property type="molecule type" value="Genomic_DNA"/>
</dbReference>
<gene>
    <name evidence="2" type="ORF">AP75_08790</name>
</gene>
<reference evidence="2 3" key="2">
    <citation type="submission" date="2017-05" db="EMBL/GenBank/DDBJ databases">
        <title>Genome of Chryseobacterium haifense.</title>
        <authorList>
            <person name="Newman J.D."/>
        </authorList>
    </citation>
    <scope>NUCLEOTIDE SEQUENCE [LARGE SCALE GENOMIC DNA]</scope>
    <source>
        <strain evidence="2 3">DSM 19056</strain>
    </source>
</reference>
<dbReference type="AlphaFoldDB" id="A0A246B906"/>
<keyword evidence="1" id="KW-1133">Transmembrane helix</keyword>
<dbReference type="RefSeq" id="WP_055042553.1">
    <property type="nucleotide sequence ID" value="NZ_JASZ02000017.1"/>
</dbReference>
<keyword evidence="3" id="KW-1185">Reference proteome</keyword>
<evidence type="ECO:0000256" key="1">
    <source>
        <dbReference type="SAM" id="Phobius"/>
    </source>
</evidence>
<name>A0A246B906_9FLAO</name>
<keyword evidence="1" id="KW-0812">Transmembrane</keyword>
<evidence type="ECO:0000313" key="3">
    <source>
        <dbReference type="Proteomes" id="UP000197587"/>
    </source>
</evidence>
<protein>
    <submittedName>
        <fullName evidence="2">Uncharacterized protein</fullName>
    </submittedName>
</protein>
<reference evidence="2 3" key="1">
    <citation type="submission" date="2014-01" db="EMBL/GenBank/DDBJ databases">
        <authorList>
            <consortium name="Genome Consortium for Active Teaching"/>
            <person name="Sontag T.C."/>
            <person name="Newman J.D."/>
        </authorList>
    </citation>
    <scope>NUCLEOTIDE SEQUENCE [LARGE SCALE GENOMIC DNA]</scope>
    <source>
        <strain evidence="2 3">DSM 19056</strain>
    </source>
</reference>
<proteinExistence type="predicted"/>
<feature type="transmembrane region" description="Helical" evidence="1">
    <location>
        <begin position="7"/>
        <end position="25"/>
    </location>
</feature>
<sequence length="64" mass="7571">MHLFYKIFLALFVIFIGFNLYVMEWQLGFWHEENAKFILSISAGIIGILVVFVMHTLSKFTEKK</sequence>
<comment type="caution">
    <text evidence="2">The sequence shown here is derived from an EMBL/GenBank/DDBJ whole genome shotgun (WGS) entry which is preliminary data.</text>
</comment>
<feature type="transmembrane region" description="Helical" evidence="1">
    <location>
        <begin position="37"/>
        <end position="57"/>
    </location>
</feature>
<organism evidence="2 3">
    <name type="scientific">Kaistella haifensis DSM 19056</name>
    <dbReference type="NCBI Taxonomy" id="1450526"/>
    <lineage>
        <taxon>Bacteria</taxon>
        <taxon>Pseudomonadati</taxon>
        <taxon>Bacteroidota</taxon>
        <taxon>Flavobacteriia</taxon>
        <taxon>Flavobacteriales</taxon>
        <taxon>Weeksellaceae</taxon>
        <taxon>Chryseobacterium group</taxon>
        <taxon>Kaistella</taxon>
    </lineage>
</organism>
<dbReference type="Proteomes" id="UP000197587">
    <property type="component" value="Unassembled WGS sequence"/>
</dbReference>